<accession>A0ABT3QUG6</accession>
<dbReference type="Pfam" id="PF10934">
    <property type="entry name" value="Sheath_initiator"/>
    <property type="match status" value="1"/>
</dbReference>
<keyword evidence="2" id="KW-1185">Reference proteome</keyword>
<dbReference type="RefSeq" id="WP_265986990.1">
    <property type="nucleotide sequence ID" value="NZ_JAPHAV010000023.1"/>
</dbReference>
<dbReference type="InterPro" id="IPR020288">
    <property type="entry name" value="Sheath_initiator"/>
</dbReference>
<name>A0ABT3QUG6_9HYPH</name>
<proteinExistence type="predicted"/>
<organism evidence="1 2">
    <name type="scientific">Ochrobactrum chromiisoli</name>
    <dbReference type="NCBI Taxonomy" id="2993941"/>
    <lineage>
        <taxon>Bacteria</taxon>
        <taxon>Pseudomonadati</taxon>
        <taxon>Pseudomonadota</taxon>
        <taxon>Alphaproteobacteria</taxon>
        <taxon>Hyphomicrobiales</taxon>
        <taxon>Brucellaceae</taxon>
        <taxon>Brucella/Ochrobactrum group</taxon>
        <taxon>Ochrobactrum</taxon>
    </lineage>
</organism>
<evidence type="ECO:0000313" key="2">
    <source>
        <dbReference type="Proteomes" id="UP001301216"/>
    </source>
</evidence>
<dbReference type="Proteomes" id="UP001301216">
    <property type="component" value="Unassembled WGS sequence"/>
</dbReference>
<sequence length="117" mass="13243">MRYRKLDENDDYVFGGNLASFFIDQPEAPAQAVKTRLMLQLGEWFVDTSDGTPWKTKVLGKYTSATRDPVLRNRILGTQGVSAIALYASQFDPETRQYDVQAQIDTVYGKTTIQETI</sequence>
<protein>
    <submittedName>
        <fullName evidence="1">Uncharacterized protein</fullName>
    </submittedName>
</protein>
<evidence type="ECO:0000313" key="1">
    <source>
        <dbReference type="EMBL" id="MCX2699265.1"/>
    </source>
</evidence>
<dbReference type="EMBL" id="JAPHAV010000023">
    <property type="protein sequence ID" value="MCX2699265.1"/>
    <property type="molecule type" value="Genomic_DNA"/>
</dbReference>
<reference evidence="1 2" key="1">
    <citation type="submission" date="2022-11" db="EMBL/GenBank/DDBJ databases">
        <title>Brucella sp. YY2X, whole genome shotgun sequencing project.</title>
        <authorList>
            <person name="Yang Y."/>
        </authorList>
    </citation>
    <scope>NUCLEOTIDE SEQUENCE [LARGE SCALE GENOMIC DNA]</scope>
    <source>
        <strain evidence="1 2">YY2X</strain>
    </source>
</reference>
<comment type="caution">
    <text evidence="1">The sequence shown here is derived from an EMBL/GenBank/DDBJ whole genome shotgun (WGS) entry which is preliminary data.</text>
</comment>
<gene>
    <name evidence="1" type="ORF">OPR82_21405</name>
</gene>